<feature type="region of interest" description="Disordered" evidence="1">
    <location>
        <begin position="205"/>
        <end position="259"/>
    </location>
</feature>
<dbReference type="EMBL" id="QKXF01000243">
    <property type="protein sequence ID" value="RQM13653.1"/>
    <property type="molecule type" value="Genomic_DNA"/>
</dbReference>
<feature type="compositionally biased region" description="Polar residues" evidence="1">
    <location>
        <begin position="24"/>
        <end position="33"/>
    </location>
</feature>
<feature type="region of interest" description="Disordered" evidence="1">
    <location>
        <begin position="1"/>
        <end position="43"/>
    </location>
</feature>
<sequence length="685" mass="76901">MDTEDGPMAGNTDESVEIPVPIPSSRTMQQLGSRNARRGNEKSKFKHKISIGFLLDNTEVKCGASGVISSSFTSFSSSKGHLEAKMSRRAVKQLMQRVLPNVTSQDELEEKKEQERRGNKKIETTNPAILHEDLGTKGHSVAYVGKTGRVIFNGREFLQCERYGTGDVVGCGVLLDTNTFFFTLNGELMGLLAARDVKDLDKFGEVDDEKEEKSEEEEESEEDDSKSSEEDEKDSVGAEYSKRTQLDRTDDDMEDVNGHDEDEKVLFPSVSLHGVGECVRAVFEPDEFQFDLLSFEQQIQKERQRALLAEREKRNENDSPSDVEQSLCKDEAVMNELVQNFFLHNGYESAYKAFESALVFPKRQRLASDGMEMDCSGEIEASAVIYDVNSVDDTENNNKTENMDIGDAHPSLGATLKKQMLGSLRLRHEVREHIRCFRAAQALALLEQHVPALMTIGTGHRSRHIKKLILNCRILCVVDVLTHDEEAKAPILSPSLANGVPHSRRSSNVEKVGCNGWNPESAIEFAQQVFGSCVEITTYGKRKRQGLTNSTTQKKRLDRNDVALAMSLLLYDQRDSIPKASHARKFLTTEFRESVADQLNSLLLMDDKYAKTEPRVSALETFMTDLEHLQKECLYHGCRAYPESIEATSKSNTTSHRWVSSSSDDSSSSQSEQDDHFEDDDNDDE</sequence>
<dbReference type="Gene3D" id="2.60.120.920">
    <property type="match status" value="1"/>
</dbReference>
<feature type="compositionally biased region" description="Acidic residues" evidence="1">
    <location>
        <begin position="675"/>
        <end position="685"/>
    </location>
</feature>
<organism evidence="3 5">
    <name type="scientific">Peronospora effusa</name>
    <dbReference type="NCBI Taxonomy" id="542832"/>
    <lineage>
        <taxon>Eukaryota</taxon>
        <taxon>Sar</taxon>
        <taxon>Stramenopiles</taxon>
        <taxon>Oomycota</taxon>
        <taxon>Peronosporomycetes</taxon>
        <taxon>Peronosporales</taxon>
        <taxon>Peronosporaceae</taxon>
        <taxon>Peronospora</taxon>
    </lineage>
</organism>
<dbReference type="InterPro" id="IPR050618">
    <property type="entry name" value="Ubq-SigPath_Reg"/>
</dbReference>
<comment type="caution">
    <text evidence="3">The sequence shown here is derived from an EMBL/GenBank/DDBJ whole genome shotgun (WGS) entry which is preliminary data.</text>
</comment>
<dbReference type="Pfam" id="PF00622">
    <property type="entry name" value="SPRY"/>
    <property type="match status" value="1"/>
</dbReference>
<name>A0A3M6VL56_9STRA</name>
<dbReference type="Proteomes" id="UP000286097">
    <property type="component" value="Unassembled WGS sequence"/>
</dbReference>
<reference evidence="5 6" key="1">
    <citation type="submission" date="2018-06" db="EMBL/GenBank/DDBJ databases">
        <title>Comparative genomics of downy mildews reveals potential adaptations to biotrophy.</title>
        <authorList>
            <person name="Fletcher K."/>
            <person name="Klosterman S.J."/>
            <person name="Derevnina L."/>
            <person name="Martin F."/>
            <person name="Koike S."/>
            <person name="Reyes Chin-Wo S."/>
            <person name="Mou B."/>
            <person name="Michelmore R."/>
        </authorList>
    </citation>
    <scope>NUCLEOTIDE SEQUENCE [LARGE SCALE GENOMIC DNA]</scope>
    <source>
        <strain evidence="4 6">R13</strain>
        <strain evidence="3 5">R14</strain>
    </source>
</reference>
<evidence type="ECO:0000313" key="4">
    <source>
        <dbReference type="EMBL" id="RQM13653.1"/>
    </source>
</evidence>
<proteinExistence type="predicted"/>
<dbReference type="AlphaFoldDB" id="A0A3M6VL56"/>
<keyword evidence="5" id="KW-1185">Reference proteome</keyword>
<evidence type="ECO:0000259" key="2">
    <source>
        <dbReference type="Pfam" id="PF00622"/>
    </source>
</evidence>
<feature type="compositionally biased region" description="Polar residues" evidence="1">
    <location>
        <begin position="647"/>
        <end position="659"/>
    </location>
</feature>
<dbReference type="Proteomes" id="UP000282087">
    <property type="component" value="Unassembled WGS sequence"/>
</dbReference>
<gene>
    <name evidence="4" type="ORF">DD237_003989</name>
    <name evidence="3" type="ORF">DD238_003799</name>
</gene>
<dbReference type="VEuPathDB" id="FungiDB:DD237_003989"/>
<evidence type="ECO:0000256" key="1">
    <source>
        <dbReference type="SAM" id="MobiDB-lite"/>
    </source>
</evidence>
<feature type="compositionally biased region" description="Basic and acidic residues" evidence="1">
    <location>
        <begin position="234"/>
        <end position="248"/>
    </location>
</feature>
<dbReference type="PANTHER" id="PTHR12864">
    <property type="entry name" value="RAN BINDING PROTEIN 9-RELATED"/>
    <property type="match status" value="1"/>
</dbReference>
<dbReference type="EMBL" id="QLLG01000177">
    <property type="protein sequence ID" value="RMX67107.1"/>
    <property type="molecule type" value="Genomic_DNA"/>
</dbReference>
<protein>
    <recommendedName>
        <fullName evidence="2">SPRY domain-containing protein</fullName>
    </recommendedName>
</protein>
<dbReference type="InterPro" id="IPR043136">
    <property type="entry name" value="B30.2/SPRY_sf"/>
</dbReference>
<evidence type="ECO:0000313" key="5">
    <source>
        <dbReference type="Proteomes" id="UP000282087"/>
    </source>
</evidence>
<feature type="compositionally biased region" description="Low complexity" evidence="1">
    <location>
        <begin position="660"/>
        <end position="671"/>
    </location>
</feature>
<feature type="region of interest" description="Disordered" evidence="1">
    <location>
        <begin position="647"/>
        <end position="685"/>
    </location>
</feature>
<dbReference type="InterPro" id="IPR006594">
    <property type="entry name" value="LisH"/>
</dbReference>
<dbReference type="STRING" id="542832.A0A3M6VL56"/>
<evidence type="ECO:0000313" key="6">
    <source>
        <dbReference type="Proteomes" id="UP000286097"/>
    </source>
</evidence>
<dbReference type="PROSITE" id="PS50896">
    <property type="entry name" value="LISH"/>
    <property type="match status" value="1"/>
</dbReference>
<evidence type="ECO:0000313" key="3">
    <source>
        <dbReference type="EMBL" id="RMX67107.1"/>
    </source>
</evidence>
<feature type="compositionally biased region" description="Acidic residues" evidence="1">
    <location>
        <begin position="206"/>
        <end position="233"/>
    </location>
</feature>
<feature type="domain" description="SPRY" evidence="2">
    <location>
        <begin position="131"/>
        <end position="191"/>
    </location>
</feature>
<dbReference type="InterPro" id="IPR003877">
    <property type="entry name" value="SPRY_dom"/>
</dbReference>
<accession>A0A3M6VL56</accession>